<gene>
    <name evidence="2" type="ORF">KDA27_21560</name>
</gene>
<evidence type="ECO:0000256" key="1">
    <source>
        <dbReference type="SAM" id="SignalP"/>
    </source>
</evidence>
<reference evidence="2" key="2">
    <citation type="journal article" date="2021" name="Microbiome">
        <title>Successional dynamics and alternative stable states in a saline activated sludge microbial community over 9 years.</title>
        <authorList>
            <person name="Wang Y."/>
            <person name="Ye J."/>
            <person name="Ju F."/>
            <person name="Liu L."/>
            <person name="Boyd J.A."/>
            <person name="Deng Y."/>
            <person name="Parks D.H."/>
            <person name="Jiang X."/>
            <person name="Yin X."/>
            <person name="Woodcroft B.J."/>
            <person name="Tyson G.W."/>
            <person name="Hugenholtz P."/>
            <person name="Polz M.F."/>
            <person name="Zhang T."/>
        </authorList>
    </citation>
    <scope>NUCLEOTIDE SEQUENCE</scope>
    <source>
        <strain evidence="2">HKST-UBA02</strain>
    </source>
</reference>
<protein>
    <submittedName>
        <fullName evidence="2">Uncharacterized protein</fullName>
    </submittedName>
</protein>
<evidence type="ECO:0000313" key="2">
    <source>
        <dbReference type="EMBL" id="MCA9758398.1"/>
    </source>
</evidence>
<feature type="chain" id="PRO_5036730643" evidence="1">
    <location>
        <begin position="29"/>
        <end position="334"/>
    </location>
</feature>
<dbReference type="PROSITE" id="PS51257">
    <property type="entry name" value="PROKAR_LIPOPROTEIN"/>
    <property type="match status" value="1"/>
</dbReference>
<dbReference type="EMBL" id="JAGQHS010000168">
    <property type="protein sequence ID" value="MCA9758398.1"/>
    <property type="molecule type" value="Genomic_DNA"/>
</dbReference>
<feature type="signal peptide" evidence="1">
    <location>
        <begin position="1"/>
        <end position="28"/>
    </location>
</feature>
<dbReference type="Proteomes" id="UP000739538">
    <property type="component" value="Unassembled WGS sequence"/>
</dbReference>
<dbReference type="AlphaFoldDB" id="A0A956NFW6"/>
<keyword evidence="1" id="KW-0732">Signal</keyword>
<sequence>MRRLLTLPRSARVLPALVLFGTSALLFASGCSDSNDATTSPDPTNQEEEAIPTISDVQNEVALTAEQAAEVERALNQWRIESRRSENMEDVLLEDAPAVAFLARASETLNEAQMTALREMAGRAVGARADEFRPEPGERAAGLIPGIRGLFHGLDLSREQVVAIRDALAAAREDVYDLCEQYRDGVLSEEELIAAREDVREALQAAIADILTEEQNAALEQNKLTILARRLDHLLQRFDQRTEMRVGHLDALLDLTDEQELAITAVIEAAKPDLTALLESIEAESLTSAEAWEAFRTIQEETAADVRLELTEEQIGILDELRGMHEPCRGNVEL</sequence>
<evidence type="ECO:0000313" key="3">
    <source>
        <dbReference type="Proteomes" id="UP000739538"/>
    </source>
</evidence>
<reference evidence="2" key="1">
    <citation type="submission" date="2020-04" db="EMBL/GenBank/DDBJ databases">
        <authorList>
            <person name="Zhang T."/>
        </authorList>
    </citation>
    <scope>NUCLEOTIDE SEQUENCE</scope>
    <source>
        <strain evidence="2">HKST-UBA02</strain>
    </source>
</reference>
<proteinExistence type="predicted"/>
<accession>A0A956NFW6</accession>
<comment type="caution">
    <text evidence="2">The sequence shown here is derived from an EMBL/GenBank/DDBJ whole genome shotgun (WGS) entry which is preliminary data.</text>
</comment>
<organism evidence="2 3">
    <name type="scientific">Eiseniibacteriota bacterium</name>
    <dbReference type="NCBI Taxonomy" id="2212470"/>
    <lineage>
        <taxon>Bacteria</taxon>
        <taxon>Candidatus Eiseniibacteriota</taxon>
    </lineage>
</organism>
<name>A0A956NFW6_UNCEI</name>